<feature type="transmembrane region" description="Helical" evidence="10">
    <location>
        <begin position="157"/>
        <end position="179"/>
    </location>
</feature>
<dbReference type="PROSITE" id="PS50261">
    <property type="entry name" value="G_PROTEIN_RECEP_F2_4"/>
    <property type="match status" value="1"/>
</dbReference>
<reference evidence="14" key="1">
    <citation type="submission" date="2023-01" db="EMBL/GenBank/DDBJ databases">
        <title>Key to firefly adult light organ development and bioluminescence: homeobox transcription factors regulate luciferase expression and transportation to peroxisome.</title>
        <authorList>
            <person name="Fu X."/>
        </authorList>
    </citation>
    <scope>NUCLEOTIDE SEQUENCE [LARGE SCALE GENOMIC DNA]</scope>
</reference>
<feature type="transmembrane region" description="Helical" evidence="10">
    <location>
        <begin position="316"/>
        <end position="337"/>
    </location>
</feature>
<dbReference type="CDD" id="cd15039">
    <property type="entry name" value="7tmB3_Methuselah-like"/>
    <property type="match status" value="1"/>
</dbReference>
<dbReference type="InterPro" id="IPR051384">
    <property type="entry name" value="Mth_GPCR"/>
</dbReference>
<dbReference type="Pfam" id="PF06652">
    <property type="entry name" value="Methuselah_N"/>
    <property type="match status" value="1"/>
</dbReference>
<dbReference type="SUPFAM" id="SSF81321">
    <property type="entry name" value="Family A G protein-coupled receptor-like"/>
    <property type="match status" value="1"/>
</dbReference>
<name>A0AAN7NY56_9COLE</name>
<sequence length="458" mass="52837">MQCVYLMVIICSVFFDVSCDTIEVSLANARPDCVCDDLHPCIRKCCNPNHIIPDEAENCTDVGVDEFKINITGETSINAEVCYKYGVMNCTDNLNFYRLSPNEFDEDKYEIRSDGKLWTTNLKTLHDSDEYCVENFEDIGISVYLCIRAELMESSSVYALGMIVSLPFLFVTFLVHMLLPVKTIYIKCLIGFVLSLFFAYLTLVTIEYYRDFDRTICYVVGMFCVLSFMLSFWWTNAMSLDIWLTFSGKTQGFGRNRQKAERKRFLIYFAYTSILSIIHIIIILSLSIWGDPEAWYNPLFGEDKCWFQGNVGVMLYFYGPLACILILNVIFFGLTAWKIRQTQKETAVLRKGDSKSSSDDDKRFKVFLKLLLAMGGNWSLEVISFICEWQIGDVPVVITYLVDFCNVLYGVVIFFLFTFKKAHWVQLKKSYACLNKIKMPQICQRKKADAVFEEVPLS</sequence>
<proteinExistence type="inferred from homology"/>
<dbReference type="Pfam" id="PF00002">
    <property type="entry name" value="7tm_2"/>
    <property type="match status" value="1"/>
</dbReference>
<dbReference type="Gene3D" id="1.20.1070.10">
    <property type="entry name" value="Rhodopsin 7-helix transmembrane proteins"/>
    <property type="match status" value="1"/>
</dbReference>
<comment type="similarity">
    <text evidence="2">Belongs to the G-protein coupled receptor 2 family. Mth subfamily.</text>
</comment>
<evidence type="ECO:0000256" key="3">
    <source>
        <dbReference type="ARBA" id="ARBA00022692"/>
    </source>
</evidence>
<dbReference type="InterPro" id="IPR023311">
    <property type="entry name" value="Methusela_ecto_dom_2"/>
</dbReference>
<dbReference type="GO" id="GO:0005886">
    <property type="term" value="C:plasma membrane"/>
    <property type="evidence" value="ECO:0007669"/>
    <property type="project" value="TreeGrafter"/>
</dbReference>
<dbReference type="EMBL" id="JARPUR010000007">
    <property type="protein sequence ID" value="KAK4872682.1"/>
    <property type="molecule type" value="Genomic_DNA"/>
</dbReference>
<protein>
    <recommendedName>
        <fullName evidence="12">G-protein coupled receptors family 2 profile 2 domain-containing protein</fullName>
    </recommendedName>
</protein>
<keyword evidence="8" id="KW-0675">Receptor</keyword>
<keyword evidence="6" id="KW-0297">G-protein coupled receptor</keyword>
<evidence type="ECO:0000313" key="13">
    <source>
        <dbReference type="EMBL" id="KAK4872682.1"/>
    </source>
</evidence>
<dbReference type="SUPFAM" id="SSF63877">
    <property type="entry name" value="Methuselah ectodomain"/>
    <property type="match status" value="1"/>
</dbReference>
<evidence type="ECO:0000256" key="11">
    <source>
        <dbReference type="SAM" id="SignalP"/>
    </source>
</evidence>
<evidence type="ECO:0000256" key="4">
    <source>
        <dbReference type="ARBA" id="ARBA00022729"/>
    </source>
</evidence>
<evidence type="ECO:0000256" key="1">
    <source>
        <dbReference type="ARBA" id="ARBA00004127"/>
    </source>
</evidence>
<dbReference type="GO" id="GO:0012505">
    <property type="term" value="C:endomembrane system"/>
    <property type="evidence" value="ECO:0007669"/>
    <property type="project" value="UniProtKB-SubCell"/>
</dbReference>
<comment type="subcellular location">
    <subcellularLocation>
        <location evidence="1">Endomembrane system</location>
        <topology evidence="1">Multi-pass membrane protein</topology>
    </subcellularLocation>
</comment>
<dbReference type="Gene3D" id="2.170.180.11">
    <property type="entry name" value="Methuselah ectodomain, domain 2"/>
    <property type="match status" value="1"/>
</dbReference>
<feature type="signal peptide" evidence="11">
    <location>
        <begin position="1"/>
        <end position="19"/>
    </location>
</feature>
<keyword evidence="7 10" id="KW-0472">Membrane</keyword>
<dbReference type="Proteomes" id="UP001353858">
    <property type="component" value="Unassembled WGS sequence"/>
</dbReference>
<dbReference type="InterPro" id="IPR017981">
    <property type="entry name" value="GPCR_2-like_7TM"/>
</dbReference>
<keyword evidence="14" id="KW-1185">Reference proteome</keyword>
<feature type="domain" description="G-protein coupled receptors family 2 profile 2" evidence="12">
    <location>
        <begin position="154"/>
        <end position="421"/>
    </location>
</feature>
<evidence type="ECO:0000256" key="7">
    <source>
        <dbReference type="ARBA" id="ARBA00023136"/>
    </source>
</evidence>
<feature type="transmembrane region" description="Helical" evidence="10">
    <location>
        <begin position="397"/>
        <end position="419"/>
    </location>
</feature>
<dbReference type="InterPro" id="IPR000832">
    <property type="entry name" value="GPCR_2_secretin-like"/>
</dbReference>
<dbReference type="InterPro" id="IPR010596">
    <property type="entry name" value="Methuselah_N_dom"/>
</dbReference>
<evidence type="ECO:0000256" key="8">
    <source>
        <dbReference type="ARBA" id="ARBA00023170"/>
    </source>
</evidence>
<accession>A0AAN7NY56</accession>
<dbReference type="PANTHER" id="PTHR47154:SF2">
    <property type="entry name" value="G-PROTEIN COUPLED RECEPTOR MTH-RELATED"/>
    <property type="match status" value="1"/>
</dbReference>
<organism evidence="13 14">
    <name type="scientific">Aquatica leii</name>
    <dbReference type="NCBI Taxonomy" id="1421715"/>
    <lineage>
        <taxon>Eukaryota</taxon>
        <taxon>Metazoa</taxon>
        <taxon>Ecdysozoa</taxon>
        <taxon>Arthropoda</taxon>
        <taxon>Hexapoda</taxon>
        <taxon>Insecta</taxon>
        <taxon>Pterygota</taxon>
        <taxon>Neoptera</taxon>
        <taxon>Endopterygota</taxon>
        <taxon>Coleoptera</taxon>
        <taxon>Polyphaga</taxon>
        <taxon>Elateriformia</taxon>
        <taxon>Elateroidea</taxon>
        <taxon>Lampyridae</taxon>
        <taxon>Luciolinae</taxon>
        <taxon>Aquatica</taxon>
    </lineage>
</organism>
<evidence type="ECO:0000256" key="6">
    <source>
        <dbReference type="ARBA" id="ARBA00023040"/>
    </source>
</evidence>
<feature type="transmembrane region" description="Helical" evidence="10">
    <location>
        <begin position="265"/>
        <end position="289"/>
    </location>
</feature>
<evidence type="ECO:0000256" key="2">
    <source>
        <dbReference type="ARBA" id="ARBA00008979"/>
    </source>
</evidence>
<evidence type="ECO:0000313" key="14">
    <source>
        <dbReference type="Proteomes" id="UP001353858"/>
    </source>
</evidence>
<feature type="chain" id="PRO_5042919120" description="G-protein coupled receptors family 2 profile 2 domain-containing protein" evidence="11">
    <location>
        <begin position="20"/>
        <end position="458"/>
    </location>
</feature>
<evidence type="ECO:0000256" key="9">
    <source>
        <dbReference type="ARBA" id="ARBA00023224"/>
    </source>
</evidence>
<evidence type="ECO:0000259" key="12">
    <source>
        <dbReference type="PROSITE" id="PS50261"/>
    </source>
</evidence>
<keyword evidence="9" id="KW-0807">Transducer</keyword>
<feature type="transmembrane region" description="Helical" evidence="10">
    <location>
        <begin position="218"/>
        <end position="244"/>
    </location>
</feature>
<dbReference type="InterPro" id="IPR036272">
    <property type="entry name" value="Methuselah_N_sf"/>
</dbReference>
<dbReference type="PANTHER" id="PTHR47154">
    <property type="entry name" value="G-PROTEIN COUPLED RECEPTOR MTH-RELATED"/>
    <property type="match status" value="1"/>
</dbReference>
<keyword evidence="5 10" id="KW-1133">Transmembrane helix</keyword>
<evidence type="ECO:0000256" key="5">
    <source>
        <dbReference type="ARBA" id="ARBA00022989"/>
    </source>
</evidence>
<comment type="caution">
    <text evidence="13">The sequence shown here is derived from an EMBL/GenBank/DDBJ whole genome shotgun (WGS) entry which is preliminary data.</text>
</comment>
<dbReference type="GO" id="GO:0007166">
    <property type="term" value="P:cell surface receptor signaling pathway"/>
    <property type="evidence" value="ECO:0007669"/>
    <property type="project" value="InterPro"/>
</dbReference>
<gene>
    <name evidence="13" type="ORF">RN001_014711</name>
</gene>
<feature type="transmembrane region" description="Helical" evidence="10">
    <location>
        <begin position="184"/>
        <end position="206"/>
    </location>
</feature>
<feature type="transmembrane region" description="Helical" evidence="10">
    <location>
        <begin position="366"/>
        <end position="391"/>
    </location>
</feature>
<keyword evidence="4 11" id="KW-0732">Signal</keyword>
<dbReference type="GO" id="GO:0008528">
    <property type="term" value="F:G protein-coupled peptide receptor activity"/>
    <property type="evidence" value="ECO:0007669"/>
    <property type="project" value="TreeGrafter"/>
</dbReference>
<dbReference type="AlphaFoldDB" id="A0AAN7NY56"/>
<evidence type="ECO:0000256" key="10">
    <source>
        <dbReference type="SAM" id="Phobius"/>
    </source>
</evidence>
<keyword evidence="3 10" id="KW-0812">Transmembrane</keyword>